<dbReference type="OrthoDB" id="309640at2759"/>
<feature type="domain" description="Clr5" evidence="2">
    <location>
        <begin position="42"/>
        <end position="93"/>
    </location>
</feature>
<dbReference type="PANTHER" id="PTHR38788:SF3">
    <property type="entry name" value="CLR5 DOMAIN-CONTAINING PROTEIN"/>
    <property type="match status" value="1"/>
</dbReference>
<reference evidence="3 4" key="1">
    <citation type="submission" date="2015-01" db="EMBL/GenBank/DDBJ databases">
        <title>The Genome Sequence of Fonsecaea multimorphosa CBS 102226.</title>
        <authorList>
            <consortium name="The Broad Institute Genomics Platform"/>
            <person name="Cuomo C."/>
            <person name="de Hoog S."/>
            <person name="Gorbushina A."/>
            <person name="Stielow B."/>
            <person name="Teixiera M."/>
            <person name="Abouelleil A."/>
            <person name="Chapman S.B."/>
            <person name="Priest M."/>
            <person name="Young S.K."/>
            <person name="Wortman J."/>
            <person name="Nusbaum C."/>
            <person name="Birren B."/>
        </authorList>
    </citation>
    <scope>NUCLEOTIDE SEQUENCE [LARGE SCALE GENOMIC DNA]</scope>
    <source>
        <strain evidence="3 4">CBS 102226</strain>
    </source>
</reference>
<evidence type="ECO:0000256" key="1">
    <source>
        <dbReference type="PROSITE-ProRule" id="PRU00339"/>
    </source>
</evidence>
<dbReference type="EMBL" id="KN848068">
    <property type="protein sequence ID" value="KIY00017.1"/>
    <property type="molecule type" value="Genomic_DNA"/>
</dbReference>
<organism evidence="3 4">
    <name type="scientific">Fonsecaea multimorphosa CBS 102226</name>
    <dbReference type="NCBI Taxonomy" id="1442371"/>
    <lineage>
        <taxon>Eukaryota</taxon>
        <taxon>Fungi</taxon>
        <taxon>Dikarya</taxon>
        <taxon>Ascomycota</taxon>
        <taxon>Pezizomycotina</taxon>
        <taxon>Eurotiomycetes</taxon>
        <taxon>Chaetothyriomycetidae</taxon>
        <taxon>Chaetothyriales</taxon>
        <taxon>Herpotrichiellaceae</taxon>
        <taxon>Fonsecaea</taxon>
    </lineage>
</organism>
<evidence type="ECO:0000259" key="2">
    <source>
        <dbReference type="Pfam" id="PF14420"/>
    </source>
</evidence>
<dbReference type="InterPro" id="IPR025676">
    <property type="entry name" value="Clr5_dom"/>
</dbReference>
<keyword evidence="1" id="KW-0802">TPR repeat</keyword>
<name>A0A0D2ISR6_9EURO</name>
<evidence type="ECO:0000313" key="3">
    <source>
        <dbReference type="EMBL" id="KIY00017.1"/>
    </source>
</evidence>
<dbReference type="Pfam" id="PF14420">
    <property type="entry name" value="Clr5"/>
    <property type="match status" value="1"/>
</dbReference>
<dbReference type="PROSITE" id="PS50005">
    <property type="entry name" value="TPR"/>
    <property type="match status" value="1"/>
</dbReference>
<gene>
    <name evidence="3" type="ORF">Z520_04655</name>
</gene>
<accession>A0A0D2ISR6</accession>
<dbReference type="InterPro" id="IPR019734">
    <property type="entry name" value="TPR_rpt"/>
</dbReference>
<evidence type="ECO:0000313" key="4">
    <source>
        <dbReference type="Proteomes" id="UP000053411"/>
    </source>
</evidence>
<dbReference type="SUPFAM" id="SSF48452">
    <property type="entry name" value="TPR-like"/>
    <property type="match status" value="1"/>
</dbReference>
<dbReference type="Proteomes" id="UP000053411">
    <property type="component" value="Unassembled WGS sequence"/>
</dbReference>
<dbReference type="GeneID" id="27710401"/>
<dbReference type="Pfam" id="PF13424">
    <property type="entry name" value="TPR_12"/>
    <property type="match status" value="1"/>
</dbReference>
<dbReference type="RefSeq" id="XP_016634139.1">
    <property type="nucleotide sequence ID" value="XM_016775159.1"/>
</dbReference>
<dbReference type="InterPro" id="IPR011990">
    <property type="entry name" value="TPR-like_helical_dom_sf"/>
</dbReference>
<feature type="repeat" description="TPR" evidence="1">
    <location>
        <begin position="402"/>
        <end position="435"/>
    </location>
</feature>
<dbReference type="AlphaFoldDB" id="A0A0D2ISR6"/>
<protein>
    <recommendedName>
        <fullName evidence="2">Clr5 domain-containing protein</fullName>
    </recommendedName>
</protein>
<dbReference type="PANTHER" id="PTHR38788">
    <property type="entry name" value="CLR5 DOMAIN-CONTAINING PROTEIN"/>
    <property type="match status" value="1"/>
</dbReference>
<dbReference type="STRING" id="1442371.A0A0D2ISR6"/>
<keyword evidence="4" id="KW-1185">Reference proteome</keyword>
<dbReference type="Gene3D" id="1.25.40.10">
    <property type="entry name" value="Tetratricopeptide repeat domain"/>
    <property type="match status" value="1"/>
</dbReference>
<dbReference type="VEuPathDB" id="FungiDB:Z520_04655"/>
<sequence length="514" mass="58885">MDRLPELGLDHERPFVATEVLETVNFQGLTPPPQPAYPPSLADWEDYKPIIQQLYVQEGRSLSEVQRTLCQKYHFKASCRSYKNKLRSWGIRKYYRAGTPQSNPLGILFDPDTALISTFSSDFSARSIKTEDDGRSITDSRSRTGSLSLERSSLPVEFDHESPGQQPGRQQELIKRLPDVPNPVPSFFIKDEINDTVESIVMATDAFTRCFVDVPASLITIDTPITTIRPFRRRKNYIWNRFQHGLNLLEQGEVQKAFADFQQGCAMAEEYLLCPSKHTLVSLLLVMGNRRWEHHLQAWQSVLRFISAMSAKALGNRHPLTHIVGKIEDWNLMRGVAQLSLAVMLDLKLQDLGPTHPDVLLLRQSHSIELMRQGEFERSESLIQESCRVSRHVYGPSSLATRNCLRRLGNLYFEQQRWDDAESVFENILALDSESNSHRGPADQSSIFTCQNLSLVNCRRGDLAKSNYWAQQELDLALKIYGSDDEYYNDCVRRMAARLDGEPPEKWFSWLELS</sequence>
<proteinExistence type="predicted"/>